<sequence length="78" mass="8433">MSHGYGLTPREEAAVVRLEAGESKESVAAALGLSHQMVAYYASHFVVNENVLTRFERATRRSDARYRAALAASGGSYA</sequence>
<evidence type="ECO:0008006" key="3">
    <source>
        <dbReference type="Google" id="ProtNLM"/>
    </source>
</evidence>
<protein>
    <recommendedName>
        <fullName evidence="3">HTH luxR-type domain-containing protein</fullName>
    </recommendedName>
</protein>
<proteinExistence type="predicted"/>
<dbReference type="InterPro" id="IPR016032">
    <property type="entry name" value="Sig_transdc_resp-reg_C-effctor"/>
</dbReference>
<evidence type="ECO:0000313" key="1">
    <source>
        <dbReference type="EMBL" id="QPT09683.1"/>
    </source>
</evidence>
<name>A0A7T3ABK5_SPHPI</name>
<dbReference type="EMBL" id="CP065713">
    <property type="protein sequence ID" value="QPT09683.1"/>
    <property type="molecule type" value="Genomic_DNA"/>
</dbReference>
<dbReference type="RefSeq" id="WP_197939182.1">
    <property type="nucleotide sequence ID" value="NZ_CP065713.1"/>
</dbReference>
<dbReference type="SUPFAM" id="SSF46894">
    <property type="entry name" value="C-terminal effector domain of the bipartite response regulators"/>
    <property type="match status" value="1"/>
</dbReference>
<gene>
    <name evidence="1" type="ORF">I6G38_05355</name>
</gene>
<reference evidence="1 2" key="1">
    <citation type="submission" date="2020-12" db="EMBL/GenBank/DDBJ databases">
        <title>FDA dAtabase for Regulatory Grade micrObial Sequences (FDA-ARGOS): Supporting development and validation of Infectious Disease Dx tests.</title>
        <authorList>
            <person name="Sproer C."/>
            <person name="Gronow S."/>
            <person name="Severitt S."/>
            <person name="Schroder I."/>
            <person name="Tallon L."/>
            <person name="Sadzewicz L."/>
            <person name="Zhao X."/>
            <person name="Boylan J."/>
            <person name="Ott S."/>
            <person name="Bowen H."/>
            <person name="Vavikolanu K."/>
            <person name="Mehta A."/>
            <person name="Aluvathingal J."/>
            <person name="Nadendla S."/>
            <person name="Lowell S."/>
            <person name="Myers T."/>
            <person name="Yan Y."/>
            <person name="Sichtig H."/>
        </authorList>
    </citation>
    <scope>NUCLEOTIDE SEQUENCE [LARGE SCALE GENOMIC DNA]</scope>
    <source>
        <strain evidence="1 2">FDAARGOS_881</strain>
    </source>
</reference>
<dbReference type="GO" id="GO:0006355">
    <property type="term" value="P:regulation of DNA-templated transcription"/>
    <property type="evidence" value="ECO:0007669"/>
    <property type="project" value="InterPro"/>
</dbReference>
<dbReference type="AlphaFoldDB" id="A0A7T3ABK5"/>
<evidence type="ECO:0000313" key="2">
    <source>
        <dbReference type="Proteomes" id="UP000594836"/>
    </source>
</evidence>
<dbReference type="Proteomes" id="UP000594836">
    <property type="component" value="Chromosome"/>
</dbReference>
<accession>A0A7T3ABK5</accession>
<dbReference type="GO" id="GO:0003677">
    <property type="term" value="F:DNA binding"/>
    <property type="evidence" value="ECO:0007669"/>
    <property type="project" value="InterPro"/>
</dbReference>
<organism evidence="1 2">
    <name type="scientific">Sphingomonas paucimobilis</name>
    <name type="common">Pseudomonas paucimobilis</name>
    <dbReference type="NCBI Taxonomy" id="13689"/>
    <lineage>
        <taxon>Bacteria</taxon>
        <taxon>Pseudomonadati</taxon>
        <taxon>Pseudomonadota</taxon>
        <taxon>Alphaproteobacteria</taxon>
        <taxon>Sphingomonadales</taxon>
        <taxon>Sphingomonadaceae</taxon>
        <taxon>Sphingomonas</taxon>
    </lineage>
</organism>